<keyword evidence="7 8" id="KW-0472">Membrane</keyword>
<dbReference type="Pfam" id="PF13231">
    <property type="entry name" value="PMT_2"/>
    <property type="match status" value="1"/>
</dbReference>
<feature type="transmembrane region" description="Helical" evidence="8">
    <location>
        <begin position="260"/>
        <end position="282"/>
    </location>
</feature>
<dbReference type="AlphaFoldDB" id="A0A344LIM4"/>
<evidence type="ECO:0000256" key="1">
    <source>
        <dbReference type="ARBA" id="ARBA00004651"/>
    </source>
</evidence>
<dbReference type="EMBL" id="CP015163">
    <property type="protein sequence ID" value="AXB47898.1"/>
    <property type="molecule type" value="Genomic_DNA"/>
</dbReference>
<evidence type="ECO:0000256" key="5">
    <source>
        <dbReference type="ARBA" id="ARBA00022692"/>
    </source>
</evidence>
<feature type="transmembrane region" description="Helical" evidence="8">
    <location>
        <begin position="116"/>
        <end position="135"/>
    </location>
</feature>
<accession>A0A344LIM4</accession>
<evidence type="ECO:0000313" key="10">
    <source>
        <dbReference type="EMBL" id="AXB47898.1"/>
    </source>
</evidence>
<dbReference type="GO" id="GO:0009103">
    <property type="term" value="P:lipopolysaccharide biosynthetic process"/>
    <property type="evidence" value="ECO:0007669"/>
    <property type="project" value="UniProtKB-ARBA"/>
</dbReference>
<keyword evidence="5 8" id="KW-0812">Transmembrane</keyword>
<name>A0A344LIM4_9PSEU</name>
<gene>
    <name evidence="10" type="ORF">A4R43_40130</name>
</gene>
<keyword evidence="11" id="KW-1185">Reference proteome</keyword>
<dbReference type="Proteomes" id="UP000250434">
    <property type="component" value="Chromosome"/>
</dbReference>
<dbReference type="InterPro" id="IPR050297">
    <property type="entry name" value="LipidA_mod_glycosyltrf_83"/>
</dbReference>
<proteinExistence type="predicted"/>
<feature type="transmembrane region" description="Helical" evidence="8">
    <location>
        <begin position="311"/>
        <end position="328"/>
    </location>
</feature>
<protein>
    <recommendedName>
        <fullName evidence="9">Glycosyltransferase RgtA/B/C/D-like domain-containing protein</fullName>
    </recommendedName>
</protein>
<evidence type="ECO:0000256" key="4">
    <source>
        <dbReference type="ARBA" id="ARBA00022679"/>
    </source>
</evidence>
<evidence type="ECO:0000256" key="7">
    <source>
        <dbReference type="ARBA" id="ARBA00023136"/>
    </source>
</evidence>
<evidence type="ECO:0000256" key="3">
    <source>
        <dbReference type="ARBA" id="ARBA00022676"/>
    </source>
</evidence>
<organism evidence="10 11">
    <name type="scientific">Amycolatopsis albispora</name>
    <dbReference type="NCBI Taxonomy" id="1804986"/>
    <lineage>
        <taxon>Bacteria</taxon>
        <taxon>Bacillati</taxon>
        <taxon>Actinomycetota</taxon>
        <taxon>Actinomycetes</taxon>
        <taxon>Pseudonocardiales</taxon>
        <taxon>Pseudonocardiaceae</taxon>
        <taxon>Amycolatopsis</taxon>
    </lineage>
</organism>
<dbReference type="PANTHER" id="PTHR33908">
    <property type="entry name" value="MANNOSYLTRANSFERASE YKCB-RELATED"/>
    <property type="match status" value="1"/>
</dbReference>
<evidence type="ECO:0000259" key="9">
    <source>
        <dbReference type="Pfam" id="PF13231"/>
    </source>
</evidence>
<dbReference type="InterPro" id="IPR038731">
    <property type="entry name" value="RgtA/B/C-like"/>
</dbReference>
<dbReference type="PANTHER" id="PTHR33908:SF11">
    <property type="entry name" value="MEMBRANE PROTEIN"/>
    <property type="match status" value="1"/>
</dbReference>
<evidence type="ECO:0000256" key="8">
    <source>
        <dbReference type="SAM" id="Phobius"/>
    </source>
</evidence>
<dbReference type="GO" id="GO:0005886">
    <property type="term" value="C:plasma membrane"/>
    <property type="evidence" value="ECO:0007669"/>
    <property type="project" value="UniProtKB-SubCell"/>
</dbReference>
<feature type="transmembrane region" description="Helical" evidence="8">
    <location>
        <begin position="167"/>
        <end position="198"/>
    </location>
</feature>
<keyword evidence="2" id="KW-1003">Cell membrane</keyword>
<keyword evidence="3" id="KW-0328">Glycosyltransferase</keyword>
<dbReference type="RefSeq" id="WP_113696963.1">
    <property type="nucleotide sequence ID" value="NZ_CP015163.1"/>
</dbReference>
<keyword evidence="4" id="KW-0808">Transferase</keyword>
<feature type="transmembrane region" description="Helical" evidence="8">
    <location>
        <begin position="210"/>
        <end position="228"/>
    </location>
</feature>
<evidence type="ECO:0000313" key="11">
    <source>
        <dbReference type="Proteomes" id="UP000250434"/>
    </source>
</evidence>
<evidence type="ECO:0000256" key="2">
    <source>
        <dbReference type="ARBA" id="ARBA00022475"/>
    </source>
</evidence>
<dbReference type="KEGG" id="aab:A4R43_40130"/>
<sequence>MQTSAVAERPSEPALAKVPELAWRPVSVIAGAVAALLLGTSWRYGFFGDELYFRAAGRHLDSGLADQPPLVPLVARAMDLLFGSSVVGTRLPIIALVVAGVYLCALIARELGGGRLAQLLTAGVFAVSPFFMYGAGHTLSTQSFDSFFWTLTGWLVLRWVRKRDDRLLLYAALVTAVGLQAKVMLAVFWIGVAIAVLLLGPRRMLLKKQLWLGAVVAAAVAVPFLLWQRAHDWPQAAMTEVVAKEIEAEGGGKLTFLPVAFAYVAGPLGAVLLCIGVLSLLFAPTLRPFRFYGLAAAGIIAVFWYNDGRPFYMAGLFVVCWAAAAVVIEQRRPKRAQVRWIAGPIYAVCGALMLWGLPSGPPIWPLSHFANQPFSPANMQLEEFGWPHMVDAVERAYLAVPEAERATTTVLAGHYWQASALDEYGPERGLPEVHSPHRGYWYFGSPPESATTAIVVGFSPEHAEGLFSEVKAVTLVDNGEQINNGTQGQAVFICRGPLRSWAETWQFMSPMQS</sequence>
<reference evidence="10 11" key="1">
    <citation type="submission" date="2016-04" db="EMBL/GenBank/DDBJ databases">
        <title>Complete genome sequence and analysis of deep-sea sediment isolate, Amycolatopsis sp. WP1.</title>
        <authorList>
            <person name="Wang H."/>
            <person name="Chen S."/>
            <person name="Wu Q."/>
        </authorList>
    </citation>
    <scope>NUCLEOTIDE SEQUENCE [LARGE SCALE GENOMIC DNA]</scope>
    <source>
        <strain evidence="10 11">WP1</strain>
    </source>
</reference>
<evidence type="ECO:0000256" key="6">
    <source>
        <dbReference type="ARBA" id="ARBA00022989"/>
    </source>
</evidence>
<feature type="domain" description="Glycosyltransferase RgtA/B/C/D-like" evidence="9">
    <location>
        <begin position="66"/>
        <end position="227"/>
    </location>
</feature>
<feature type="transmembrane region" description="Helical" evidence="8">
    <location>
        <begin position="289"/>
        <end position="305"/>
    </location>
</feature>
<feature type="transmembrane region" description="Helical" evidence="8">
    <location>
        <begin position="21"/>
        <end position="42"/>
    </location>
</feature>
<feature type="transmembrane region" description="Helical" evidence="8">
    <location>
        <begin position="80"/>
        <end position="104"/>
    </location>
</feature>
<dbReference type="GO" id="GO:0016763">
    <property type="term" value="F:pentosyltransferase activity"/>
    <property type="evidence" value="ECO:0007669"/>
    <property type="project" value="TreeGrafter"/>
</dbReference>
<keyword evidence="6 8" id="KW-1133">Transmembrane helix</keyword>
<dbReference type="OrthoDB" id="5166595at2"/>
<feature type="transmembrane region" description="Helical" evidence="8">
    <location>
        <begin position="340"/>
        <end position="357"/>
    </location>
</feature>
<comment type="subcellular location">
    <subcellularLocation>
        <location evidence="1">Cell membrane</location>
        <topology evidence="1">Multi-pass membrane protein</topology>
    </subcellularLocation>
</comment>